<dbReference type="Pfam" id="PF04810">
    <property type="entry name" value="zf-Sec23_Sec24"/>
    <property type="match status" value="1"/>
</dbReference>
<sequence>MHQPPPPPPGAGGLAGQMGGMNLNGGARPGPPGAPTMYQQPPAPQGQPQFQAAPSSAQFYQQPQAPASQPYGGQAQGHYAAAPSAGPYGGAQQQPQQGYAQGAQGMQAPTSSNPDYMAAVDLSIKVPPQFLRMTVNKIPTSSSLAAASKLPMGGLIRPLAPSPSNSDDDGVAVINPSASGIIRCKRCRTYVNPFVAWLENGRRWRCNICGQINDVPSAYFCHLDDEGKRRDLDQRPELNSGVVEYIAPQEYMVRPPQPPCYFFVIDVSGAAARAQSLESIASSIKANLDHLMSNPRAMVGFLTFDKSVHFYNMKSSLTQPQMLVVSDLKELFIPLPDDLLVNLSDSRPVIDAFLDGLPTMFGNATGQESCLGPALKAAFTVMKNIGGKMLVFQSCLPNLSDGALKHRENPRIMGTPEEFKLLCPGTNWYKDTGVEFSRSQISVELFLFPHQYIDSASLSELPRNTAGTMYTYPSFSPASDSTRFASDLTHALTRRTSFEAVMRVRCTRGMRLSNFYGNFCIRGTDLLALPNATSDTCFAFDLSHDEPMLNTSVLTVQSALLYTSSDGERRIRVHTHALPVTSVLSDVVSSVDTDAVCNLLAKQALDLSLKSGLDTARSRLSQACMDIIKSAKGGNRNVGVYGATNANYPSQQKQQNTQQTQETPESLALLPLYTMALQKNIAFRGGTDVHPDERASHMALLRTMWVDDSRHFIYPRMFSLHDMEGTAGTEGGETIDQDKVCGRNNVMLPELVDLTVDNMKSDGIFLLDNSIDMYLWVGNSADATLLSSLFGVSTLEGVDMATISLAEGSDLSSRVSNIIKGLRELKGSAAKLTIVREGDSHVETRFMWHLVEDRASFPGTFSYPEYMQMINSGQMAAPSAGVRGGPGGPGGAAPPQMNQNMGGPPSMGMSAPPTLGPPTGGMGGPPTSMGGPPQMTTPPTSMGASMQHQAPPTSGPPMGDMGGMNAPPMSGPPMGGMSSPPPMQQQAPPQQQYSQPPPLQQVAPPAGYGAPPQQSAYAPPQQQQGPPTSAYGAPPAVPSAYGQPAAPPTAGYGQPPAAAAPPMGGQYAAPPTQQMPPPPTVQMQQPPLSIQQPPTQQAGYGGMPPPPMSSQY</sequence>
<evidence type="ECO:0000256" key="5">
    <source>
        <dbReference type="ARBA" id="ARBA00022448"/>
    </source>
</evidence>
<feature type="compositionally biased region" description="Pro residues" evidence="12">
    <location>
        <begin position="1"/>
        <end position="10"/>
    </location>
</feature>
<keyword evidence="19" id="KW-1185">Reference proteome</keyword>
<keyword evidence="8" id="KW-0931">ER-Golgi transport</keyword>
<feature type="compositionally biased region" description="Low complexity" evidence="12">
    <location>
        <begin position="1040"/>
        <end position="1072"/>
    </location>
</feature>
<dbReference type="InterPro" id="IPR012990">
    <property type="entry name" value="Beta-sandwich_Sec23_24"/>
</dbReference>
<evidence type="ECO:0000256" key="10">
    <source>
        <dbReference type="ARBA" id="ARBA00023034"/>
    </source>
</evidence>
<evidence type="ECO:0000259" key="15">
    <source>
        <dbReference type="Pfam" id="PF04811"/>
    </source>
</evidence>
<feature type="compositionally biased region" description="Low complexity" evidence="12">
    <location>
        <begin position="925"/>
        <end position="943"/>
    </location>
</feature>
<dbReference type="Proteomes" id="UP001165122">
    <property type="component" value="Unassembled WGS sequence"/>
</dbReference>
<feature type="compositionally biased region" description="Low complexity" evidence="12">
    <location>
        <begin position="984"/>
        <end position="1030"/>
    </location>
</feature>
<feature type="domain" description="Sec23/Sec24 helical" evidence="16">
    <location>
        <begin position="592"/>
        <end position="709"/>
    </location>
</feature>
<dbReference type="GO" id="GO:0090110">
    <property type="term" value="P:COPII-coated vesicle cargo loading"/>
    <property type="evidence" value="ECO:0007669"/>
    <property type="project" value="TreeGrafter"/>
</dbReference>
<evidence type="ECO:0000256" key="8">
    <source>
        <dbReference type="ARBA" id="ARBA00022892"/>
    </source>
</evidence>
<comment type="similarity">
    <text evidence="4">Belongs to the SEC23/SEC24 family. SEC24 subfamily.</text>
</comment>
<dbReference type="Pfam" id="PF04811">
    <property type="entry name" value="Sec23_trunk"/>
    <property type="match status" value="1"/>
</dbReference>
<dbReference type="GO" id="GO:0030127">
    <property type="term" value="C:COPII vesicle coat"/>
    <property type="evidence" value="ECO:0007669"/>
    <property type="project" value="InterPro"/>
</dbReference>
<keyword evidence="11" id="KW-0472">Membrane</keyword>
<feature type="domain" description="Gelsolin-like" evidence="13">
    <location>
        <begin position="746"/>
        <end position="799"/>
    </location>
</feature>
<dbReference type="CDD" id="cd01479">
    <property type="entry name" value="Sec24-like"/>
    <property type="match status" value="1"/>
</dbReference>
<evidence type="ECO:0000256" key="3">
    <source>
        <dbReference type="ARBA" id="ARBA00004586"/>
    </source>
</evidence>
<evidence type="ECO:0000256" key="12">
    <source>
        <dbReference type="SAM" id="MobiDB-lite"/>
    </source>
</evidence>
<feature type="compositionally biased region" description="Polar residues" evidence="12">
    <location>
        <begin position="1088"/>
        <end position="1098"/>
    </location>
</feature>
<dbReference type="AlphaFoldDB" id="A0A9W7E7A9"/>
<dbReference type="Gene3D" id="1.20.120.730">
    <property type="entry name" value="Sec23/Sec24 helical domain"/>
    <property type="match status" value="1"/>
</dbReference>
<feature type="compositionally biased region" description="Pro residues" evidence="12">
    <location>
        <begin position="1103"/>
        <end position="1112"/>
    </location>
</feature>
<feature type="region of interest" description="Disordered" evidence="12">
    <location>
        <begin position="1"/>
        <end position="114"/>
    </location>
</feature>
<evidence type="ECO:0000259" key="14">
    <source>
        <dbReference type="Pfam" id="PF04810"/>
    </source>
</evidence>
<proteinExistence type="inferred from homology"/>
<dbReference type="PANTHER" id="PTHR13803">
    <property type="entry name" value="SEC24-RELATED PROTEIN"/>
    <property type="match status" value="1"/>
</dbReference>
<dbReference type="GO" id="GO:0005789">
    <property type="term" value="C:endoplasmic reticulum membrane"/>
    <property type="evidence" value="ECO:0007669"/>
    <property type="project" value="UniProtKB-SubCell"/>
</dbReference>
<dbReference type="Gene3D" id="2.60.40.1670">
    <property type="entry name" value="beta-sandwich domain of Sec23/24"/>
    <property type="match status" value="1"/>
</dbReference>
<dbReference type="SUPFAM" id="SSF82754">
    <property type="entry name" value="C-terminal, gelsolin-like domain of Sec23/24"/>
    <property type="match status" value="1"/>
</dbReference>
<keyword evidence="9" id="KW-0653">Protein transport</keyword>
<dbReference type="InterPro" id="IPR036174">
    <property type="entry name" value="Znf_Sec23_Sec24_sf"/>
</dbReference>
<evidence type="ECO:0000256" key="9">
    <source>
        <dbReference type="ARBA" id="ARBA00022927"/>
    </source>
</evidence>
<dbReference type="SUPFAM" id="SSF53300">
    <property type="entry name" value="vWA-like"/>
    <property type="match status" value="1"/>
</dbReference>
<feature type="compositionally biased region" description="Gly residues" evidence="12">
    <location>
        <begin position="11"/>
        <end position="23"/>
    </location>
</feature>
<dbReference type="GO" id="GO:0008270">
    <property type="term" value="F:zinc ion binding"/>
    <property type="evidence" value="ECO:0007669"/>
    <property type="project" value="InterPro"/>
</dbReference>
<dbReference type="Gene3D" id="3.40.50.410">
    <property type="entry name" value="von Willebrand factor, type A domain"/>
    <property type="match status" value="1"/>
</dbReference>
<dbReference type="InterPro" id="IPR036465">
    <property type="entry name" value="vWFA_dom_sf"/>
</dbReference>
<keyword evidence="5" id="KW-0813">Transport</keyword>
<evidence type="ECO:0000313" key="18">
    <source>
        <dbReference type="EMBL" id="GMH70999.1"/>
    </source>
</evidence>
<dbReference type="InterPro" id="IPR029006">
    <property type="entry name" value="ADF-H/Gelsolin-like_dom_sf"/>
</dbReference>
<dbReference type="GO" id="GO:0000149">
    <property type="term" value="F:SNARE binding"/>
    <property type="evidence" value="ECO:0007669"/>
    <property type="project" value="TreeGrafter"/>
</dbReference>
<dbReference type="InterPro" id="IPR006900">
    <property type="entry name" value="Sec23/24_helical_dom"/>
</dbReference>
<dbReference type="Gene3D" id="2.30.30.380">
    <property type="entry name" value="Zn-finger domain of Sec23/24"/>
    <property type="match status" value="1"/>
</dbReference>
<dbReference type="PANTHER" id="PTHR13803:SF39">
    <property type="entry name" value="SECRETORY 24AB, ISOFORM A"/>
    <property type="match status" value="1"/>
</dbReference>
<comment type="subcellular location">
    <subcellularLocation>
        <location evidence="2">Cytoplasm</location>
    </subcellularLocation>
    <subcellularLocation>
        <location evidence="3">Endoplasmic reticulum membrane</location>
    </subcellularLocation>
    <subcellularLocation>
        <location evidence="1">Golgi apparatus membrane</location>
    </subcellularLocation>
</comment>
<keyword evidence="6" id="KW-0963">Cytoplasm</keyword>
<dbReference type="GO" id="GO:0000139">
    <property type="term" value="C:Golgi membrane"/>
    <property type="evidence" value="ECO:0007669"/>
    <property type="project" value="UniProtKB-SubCell"/>
</dbReference>
<dbReference type="InterPro" id="IPR041742">
    <property type="entry name" value="Sec24-like_trunk_dom"/>
</dbReference>
<protein>
    <submittedName>
        <fullName evidence="18">Uncharacterized protein</fullName>
    </submittedName>
</protein>
<dbReference type="OrthoDB" id="49016at2759"/>
<feature type="domain" description="Sec23/Sec24 beta-sandwich" evidence="17">
    <location>
        <begin position="498"/>
        <end position="581"/>
    </location>
</feature>
<dbReference type="InterPro" id="IPR050550">
    <property type="entry name" value="SEC23_SEC24_subfamily"/>
</dbReference>
<evidence type="ECO:0000259" key="17">
    <source>
        <dbReference type="Pfam" id="PF08033"/>
    </source>
</evidence>
<dbReference type="InterPro" id="IPR006896">
    <property type="entry name" value="Sec23/24_trunk_dom"/>
</dbReference>
<evidence type="ECO:0000256" key="4">
    <source>
        <dbReference type="ARBA" id="ARBA00008334"/>
    </source>
</evidence>
<dbReference type="SUPFAM" id="SSF81811">
    <property type="entry name" value="Helical domain of Sec23/24"/>
    <property type="match status" value="1"/>
</dbReference>
<feature type="domain" description="Sec23/Sec24 trunk" evidence="15">
    <location>
        <begin position="256"/>
        <end position="490"/>
    </location>
</feature>
<feature type="domain" description="Zinc finger Sec23/Sec24-type" evidence="14">
    <location>
        <begin position="181"/>
        <end position="219"/>
    </location>
</feature>
<dbReference type="Pfam" id="PF04815">
    <property type="entry name" value="Sec23_helical"/>
    <property type="match status" value="1"/>
</dbReference>
<gene>
    <name evidence="18" type="ORF">TrLO_g7507</name>
</gene>
<evidence type="ECO:0000256" key="7">
    <source>
        <dbReference type="ARBA" id="ARBA00022824"/>
    </source>
</evidence>
<dbReference type="InterPro" id="IPR036175">
    <property type="entry name" value="Sec23/24_helical_dom_sf"/>
</dbReference>
<dbReference type="Pfam" id="PF00626">
    <property type="entry name" value="Gelsolin"/>
    <property type="match status" value="1"/>
</dbReference>
<dbReference type="EMBL" id="BRXW01000632">
    <property type="protein sequence ID" value="GMH70999.1"/>
    <property type="molecule type" value="Genomic_DNA"/>
</dbReference>
<dbReference type="InterPro" id="IPR006895">
    <property type="entry name" value="Znf_Sec23_Sec24"/>
</dbReference>
<evidence type="ECO:0000259" key="13">
    <source>
        <dbReference type="Pfam" id="PF00626"/>
    </source>
</evidence>
<feature type="region of interest" description="Disordered" evidence="12">
    <location>
        <begin position="877"/>
        <end position="1112"/>
    </location>
</feature>
<evidence type="ECO:0000256" key="11">
    <source>
        <dbReference type="ARBA" id="ARBA00023136"/>
    </source>
</evidence>
<name>A0A9W7E7A9_9STRA</name>
<keyword evidence="7" id="KW-0256">Endoplasmic reticulum</keyword>
<dbReference type="Pfam" id="PF08033">
    <property type="entry name" value="Sec23_BS"/>
    <property type="match status" value="1"/>
</dbReference>
<comment type="caution">
    <text evidence="18">The sequence shown here is derived from an EMBL/GenBank/DDBJ whole genome shotgun (WGS) entry which is preliminary data.</text>
</comment>
<reference evidence="19" key="1">
    <citation type="journal article" date="2023" name="Commun. Biol.">
        <title>Genome analysis of Parmales, the sister group of diatoms, reveals the evolutionary specialization of diatoms from phago-mixotrophs to photoautotrophs.</title>
        <authorList>
            <person name="Ban H."/>
            <person name="Sato S."/>
            <person name="Yoshikawa S."/>
            <person name="Yamada K."/>
            <person name="Nakamura Y."/>
            <person name="Ichinomiya M."/>
            <person name="Sato N."/>
            <person name="Blanc-Mathieu R."/>
            <person name="Endo H."/>
            <person name="Kuwata A."/>
            <person name="Ogata H."/>
        </authorList>
    </citation>
    <scope>NUCLEOTIDE SEQUENCE [LARGE SCALE GENOMIC DNA]</scope>
    <source>
        <strain evidence="19">NIES 3700</strain>
    </source>
</reference>
<feature type="compositionally biased region" description="Low complexity" evidence="12">
    <location>
        <begin position="46"/>
        <end position="109"/>
    </location>
</feature>
<dbReference type="InterPro" id="IPR036180">
    <property type="entry name" value="Gelsolin-like_dom_sf"/>
</dbReference>
<dbReference type="GO" id="GO:0006886">
    <property type="term" value="P:intracellular protein transport"/>
    <property type="evidence" value="ECO:0007669"/>
    <property type="project" value="InterPro"/>
</dbReference>
<accession>A0A9W7E7A9</accession>
<dbReference type="Gene3D" id="3.40.20.10">
    <property type="entry name" value="Severin"/>
    <property type="match status" value="1"/>
</dbReference>
<evidence type="ECO:0000256" key="2">
    <source>
        <dbReference type="ARBA" id="ARBA00004496"/>
    </source>
</evidence>
<organism evidence="18 19">
    <name type="scientific">Triparma laevis f. longispina</name>
    <dbReference type="NCBI Taxonomy" id="1714387"/>
    <lineage>
        <taxon>Eukaryota</taxon>
        <taxon>Sar</taxon>
        <taxon>Stramenopiles</taxon>
        <taxon>Ochrophyta</taxon>
        <taxon>Bolidophyceae</taxon>
        <taxon>Parmales</taxon>
        <taxon>Triparmaceae</taxon>
        <taxon>Triparma</taxon>
    </lineage>
</organism>
<feature type="compositionally biased region" description="Gly residues" evidence="12">
    <location>
        <begin position="882"/>
        <end position="891"/>
    </location>
</feature>
<evidence type="ECO:0000256" key="1">
    <source>
        <dbReference type="ARBA" id="ARBA00004394"/>
    </source>
</evidence>
<dbReference type="SUPFAM" id="SSF81995">
    <property type="entry name" value="beta-sandwich domain of Sec23/24"/>
    <property type="match status" value="1"/>
</dbReference>
<dbReference type="GO" id="GO:0070971">
    <property type="term" value="C:endoplasmic reticulum exit site"/>
    <property type="evidence" value="ECO:0007669"/>
    <property type="project" value="TreeGrafter"/>
</dbReference>
<evidence type="ECO:0000256" key="6">
    <source>
        <dbReference type="ARBA" id="ARBA00022490"/>
    </source>
</evidence>
<evidence type="ECO:0000313" key="19">
    <source>
        <dbReference type="Proteomes" id="UP001165122"/>
    </source>
</evidence>
<keyword evidence="10" id="KW-0333">Golgi apparatus</keyword>
<dbReference type="SUPFAM" id="SSF82919">
    <property type="entry name" value="Zn-finger domain of Sec23/24"/>
    <property type="match status" value="1"/>
</dbReference>
<dbReference type="InterPro" id="IPR007123">
    <property type="entry name" value="Gelsolin-like_dom"/>
</dbReference>
<evidence type="ECO:0000259" key="16">
    <source>
        <dbReference type="Pfam" id="PF04815"/>
    </source>
</evidence>
<feature type="compositionally biased region" description="Low complexity" evidence="12">
    <location>
        <begin position="901"/>
        <end position="913"/>
    </location>
</feature>